<evidence type="ECO:0000256" key="1">
    <source>
        <dbReference type="ARBA" id="ARBA00009437"/>
    </source>
</evidence>
<keyword evidence="2" id="KW-0805">Transcription regulation</keyword>
<dbReference type="InterPro" id="IPR036388">
    <property type="entry name" value="WH-like_DNA-bd_sf"/>
</dbReference>
<evidence type="ECO:0000256" key="3">
    <source>
        <dbReference type="ARBA" id="ARBA00023125"/>
    </source>
</evidence>
<evidence type="ECO:0000256" key="2">
    <source>
        <dbReference type="ARBA" id="ARBA00023015"/>
    </source>
</evidence>
<keyword evidence="7" id="KW-1185">Reference proteome</keyword>
<sequence>MLDLQRLRVLRAVVADGSIHGAAASLGYSASAISQQISALQRATGLVLIERNGRGIAPTAAARRLTDEAGRVFQSLAELDGLVEDLRAGRTGTLTVSYFASAGATWIPPAIATVVREFPRLRLDLRLVERAETHEADVEIFVEGPTPPESRPGYRVRPLVEEPYHVVVRRDSAFGGHRHVALRDLADQAWIDNDVAHGPCRQLMLDACQAAGFTPAFRVETQDYASAIQFVAQGLGITVVPRLGLGALPVTVVAIPVTDPVPVRRISLAVRAGSAANPAASRLVELLTAQARTGDL</sequence>
<dbReference type="Gene3D" id="1.10.10.10">
    <property type="entry name" value="Winged helix-like DNA-binding domain superfamily/Winged helix DNA-binding domain"/>
    <property type="match status" value="1"/>
</dbReference>
<dbReference type="Pfam" id="PF00126">
    <property type="entry name" value="HTH_1"/>
    <property type="match status" value="1"/>
</dbReference>
<comment type="similarity">
    <text evidence="1">Belongs to the LysR transcriptional regulatory family.</text>
</comment>
<dbReference type="InterPro" id="IPR036390">
    <property type="entry name" value="WH_DNA-bd_sf"/>
</dbReference>
<dbReference type="InterPro" id="IPR005119">
    <property type="entry name" value="LysR_subst-bd"/>
</dbReference>
<dbReference type="PANTHER" id="PTHR30346:SF29">
    <property type="entry name" value="LYSR SUBSTRATE-BINDING"/>
    <property type="match status" value="1"/>
</dbReference>
<dbReference type="AlphaFoldDB" id="A0A917SPY5"/>
<dbReference type="Proteomes" id="UP000655208">
    <property type="component" value="Unassembled WGS sequence"/>
</dbReference>
<evidence type="ECO:0000256" key="4">
    <source>
        <dbReference type="ARBA" id="ARBA00023163"/>
    </source>
</evidence>
<dbReference type="EMBL" id="BMNA01000002">
    <property type="protein sequence ID" value="GGL92178.1"/>
    <property type="molecule type" value="Genomic_DNA"/>
</dbReference>
<dbReference type="SUPFAM" id="SSF46785">
    <property type="entry name" value="Winged helix' DNA-binding domain"/>
    <property type="match status" value="1"/>
</dbReference>
<evidence type="ECO:0000313" key="6">
    <source>
        <dbReference type="EMBL" id="GGL92178.1"/>
    </source>
</evidence>
<dbReference type="RefSeq" id="WP_188940401.1">
    <property type="nucleotide sequence ID" value="NZ_BMNA01000002.1"/>
</dbReference>
<dbReference type="PANTHER" id="PTHR30346">
    <property type="entry name" value="TRANSCRIPTIONAL DUAL REGULATOR HCAR-RELATED"/>
    <property type="match status" value="1"/>
</dbReference>
<dbReference type="GO" id="GO:0003700">
    <property type="term" value="F:DNA-binding transcription factor activity"/>
    <property type="evidence" value="ECO:0007669"/>
    <property type="project" value="InterPro"/>
</dbReference>
<feature type="domain" description="HTH lysR-type" evidence="5">
    <location>
        <begin position="2"/>
        <end position="59"/>
    </location>
</feature>
<dbReference type="PROSITE" id="PS50931">
    <property type="entry name" value="HTH_LYSR"/>
    <property type="match status" value="1"/>
</dbReference>
<dbReference type="SUPFAM" id="SSF53850">
    <property type="entry name" value="Periplasmic binding protein-like II"/>
    <property type="match status" value="1"/>
</dbReference>
<name>A0A917SPY5_9ACTN</name>
<gene>
    <name evidence="6" type="ORF">GCM10011594_09900</name>
</gene>
<protein>
    <submittedName>
        <fullName evidence="6">LysR family transcriptional regulator</fullName>
    </submittedName>
</protein>
<evidence type="ECO:0000313" key="7">
    <source>
        <dbReference type="Proteomes" id="UP000655208"/>
    </source>
</evidence>
<reference evidence="6" key="2">
    <citation type="submission" date="2020-09" db="EMBL/GenBank/DDBJ databases">
        <authorList>
            <person name="Sun Q."/>
            <person name="Zhou Y."/>
        </authorList>
    </citation>
    <scope>NUCLEOTIDE SEQUENCE</scope>
    <source>
        <strain evidence="6">CGMCC 4.7308</strain>
    </source>
</reference>
<accession>A0A917SPY5</accession>
<dbReference type="Gene3D" id="3.40.190.10">
    <property type="entry name" value="Periplasmic binding protein-like II"/>
    <property type="match status" value="2"/>
</dbReference>
<evidence type="ECO:0000259" key="5">
    <source>
        <dbReference type="PROSITE" id="PS50931"/>
    </source>
</evidence>
<dbReference type="GO" id="GO:0032993">
    <property type="term" value="C:protein-DNA complex"/>
    <property type="evidence" value="ECO:0007669"/>
    <property type="project" value="TreeGrafter"/>
</dbReference>
<dbReference type="InterPro" id="IPR000847">
    <property type="entry name" value="LysR_HTH_N"/>
</dbReference>
<proteinExistence type="inferred from homology"/>
<keyword evidence="3" id="KW-0238">DNA-binding</keyword>
<dbReference type="CDD" id="cd08423">
    <property type="entry name" value="PBP2_LTTR_like_6"/>
    <property type="match status" value="1"/>
</dbReference>
<organism evidence="6 7">
    <name type="scientific">Nakamurella endophytica</name>
    <dbReference type="NCBI Taxonomy" id="1748367"/>
    <lineage>
        <taxon>Bacteria</taxon>
        <taxon>Bacillati</taxon>
        <taxon>Actinomycetota</taxon>
        <taxon>Actinomycetes</taxon>
        <taxon>Nakamurellales</taxon>
        <taxon>Nakamurellaceae</taxon>
        <taxon>Nakamurella</taxon>
    </lineage>
</organism>
<comment type="caution">
    <text evidence="6">The sequence shown here is derived from an EMBL/GenBank/DDBJ whole genome shotgun (WGS) entry which is preliminary data.</text>
</comment>
<reference evidence="6" key="1">
    <citation type="journal article" date="2014" name="Int. J. Syst. Evol. Microbiol.">
        <title>Complete genome sequence of Corynebacterium casei LMG S-19264T (=DSM 44701T), isolated from a smear-ripened cheese.</title>
        <authorList>
            <consortium name="US DOE Joint Genome Institute (JGI-PGF)"/>
            <person name="Walter F."/>
            <person name="Albersmeier A."/>
            <person name="Kalinowski J."/>
            <person name="Ruckert C."/>
        </authorList>
    </citation>
    <scope>NUCLEOTIDE SEQUENCE</scope>
    <source>
        <strain evidence="6">CGMCC 4.7308</strain>
    </source>
</reference>
<dbReference type="Pfam" id="PF03466">
    <property type="entry name" value="LysR_substrate"/>
    <property type="match status" value="1"/>
</dbReference>
<dbReference type="GO" id="GO:0003677">
    <property type="term" value="F:DNA binding"/>
    <property type="evidence" value="ECO:0007669"/>
    <property type="project" value="UniProtKB-KW"/>
</dbReference>
<keyword evidence="4" id="KW-0804">Transcription</keyword>